<dbReference type="EMBL" id="WKRA01000002">
    <property type="protein sequence ID" value="MSD14748.1"/>
    <property type="molecule type" value="Genomic_DNA"/>
</dbReference>
<reference evidence="3 5" key="2">
    <citation type="journal article" date="2019" name="Nat. Med.">
        <title>A library of human gut bacterial isolates paired with longitudinal multiomics data enables mechanistic microbiome research.</title>
        <authorList>
            <person name="Poyet M."/>
            <person name="Groussin M."/>
            <person name="Gibbons S.M."/>
            <person name="Avila-Pacheco J."/>
            <person name="Jiang X."/>
            <person name="Kearney S.M."/>
            <person name="Perrotta A.R."/>
            <person name="Berdy B."/>
            <person name="Zhao S."/>
            <person name="Lieberman T.D."/>
            <person name="Swanson P.K."/>
            <person name="Smith M."/>
            <person name="Roesemann S."/>
            <person name="Alexander J.E."/>
            <person name="Rich S.A."/>
            <person name="Livny J."/>
            <person name="Vlamakis H."/>
            <person name="Clish C."/>
            <person name="Bullock K."/>
            <person name="Deik A."/>
            <person name="Scott J."/>
            <person name="Pierce K.A."/>
            <person name="Xavier R.J."/>
            <person name="Alm E.J."/>
        </authorList>
    </citation>
    <scope>NUCLEOTIDE SEQUENCE [LARGE SCALE GENOMIC DNA]</scope>
    <source>
        <strain evidence="3 5">BIOML-A3</strain>
    </source>
</reference>
<dbReference type="RefSeq" id="WP_055290943.1">
    <property type="nucleotide sequence ID" value="NZ_CP173382.1"/>
</dbReference>
<evidence type="ECO:0000313" key="3">
    <source>
        <dbReference type="EMBL" id="MSD14748.1"/>
    </source>
</evidence>
<organism evidence="2 4">
    <name type="scientific">Eubacterium ramulus</name>
    <dbReference type="NCBI Taxonomy" id="39490"/>
    <lineage>
        <taxon>Bacteria</taxon>
        <taxon>Bacillati</taxon>
        <taxon>Bacillota</taxon>
        <taxon>Clostridia</taxon>
        <taxon>Eubacteriales</taxon>
        <taxon>Eubacteriaceae</taxon>
        <taxon>Eubacterium</taxon>
    </lineage>
</organism>
<name>A0A173VBS6_EUBRA</name>
<dbReference type="OrthoDB" id="5918473at2"/>
<dbReference type="EMBL" id="CYYA01000024">
    <property type="protein sequence ID" value="CUN23605.1"/>
    <property type="molecule type" value="Genomic_DNA"/>
</dbReference>
<evidence type="ECO:0000313" key="2">
    <source>
        <dbReference type="EMBL" id="CUN23605.1"/>
    </source>
</evidence>
<dbReference type="GeneID" id="97390038"/>
<dbReference type="Proteomes" id="UP000095492">
    <property type="component" value="Unassembled WGS sequence"/>
</dbReference>
<dbReference type="InterPro" id="IPR002711">
    <property type="entry name" value="HNH"/>
</dbReference>
<dbReference type="Proteomes" id="UP000431304">
    <property type="component" value="Unassembled WGS sequence"/>
</dbReference>
<dbReference type="CDD" id="cd00085">
    <property type="entry name" value="HNHc"/>
    <property type="match status" value="1"/>
</dbReference>
<sequence length="228" mass="26965">MIRIKRKDTAQTQLAIKDLEEASQRGNSYNTENVNRALKAVFYGKCYICENKHATSYQIEHLIPHHGNARLKYDWNNLFWACAHCNNIKSDKYEPILDCTKRSVEQLIAFRKKGYFGAEEKLEFTPLVSDDEEVEQTVSLLEDVYYGTTPQKKIEAQIIRKNLRKNLSKFKEYVREYQEAEDAVEKDDIGELLKRELNNSSEFTAFKRWLIWDNEMFSEIEKYIPKKD</sequence>
<accession>A0A173VBS6</accession>
<dbReference type="GO" id="GO:0003676">
    <property type="term" value="F:nucleic acid binding"/>
    <property type="evidence" value="ECO:0007669"/>
    <property type="project" value="InterPro"/>
</dbReference>
<evidence type="ECO:0000259" key="1">
    <source>
        <dbReference type="SMART" id="SM00507"/>
    </source>
</evidence>
<dbReference type="STRING" id="39490.ERS852448_02657"/>
<reference evidence="2 4" key="1">
    <citation type="submission" date="2015-09" db="EMBL/GenBank/DDBJ databases">
        <authorList>
            <consortium name="Pathogen Informatics"/>
        </authorList>
    </citation>
    <scope>NUCLEOTIDE SEQUENCE [LARGE SCALE GENOMIC DNA]</scope>
    <source>
        <strain evidence="2 4">2789STDY5608891</strain>
    </source>
</reference>
<dbReference type="GO" id="GO:0008270">
    <property type="term" value="F:zinc ion binding"/>
    <property type="evidence" value="ECO:0007669"/>
    <property type="project" value="InterPro"/>
</dbReference>
<dbReference type="SMART" id="SM00507">
    <property type="entry name" value="HNHc"/>
    <property type="match status" value="1"/>
</dbReference>
<feature type="domain" description="HNH nuclease" evidence="1">
    <location>
        <begin position="35"/>
        <end position="87"/>
    </location>
</feature>
<proteinExistence type="predicted"/>
<dbReference type="AlphaFoldDB" id="A0A173VBS6"/>
<dbReference type="GO" id="GO:0004519">
    <property type="term" value="F:endonuclease activity"/>
    <property type="evidence" value="ECO:0007669"/>
    <property type="project" value="InterPro"/>
</dbReference>
<dbReference type="InterPro" id="IPR003615">
    <property type="entry name" value="HNH_nuc"/>
</dbReference>
<protein>
    <recommendedName>
        <fullName evidence="1">HNH nuclease domain-containing protein</fullName>
    </recommendedName>
</protein>
<evidence type="ECO:0000313" key="4">
    <source>
        <dbReference type="Proteomes" id="UP000095492"/>
    </source>
</evidence>
<evidence type="ECO:0000313" key="5">
    <source>
        <dbReference type="Proteomes" id="UP000431304"/>
    </source>
</evidence>
<gene>
    <name evidence="2" type="ORF">ERS852448_02657</name>
    <name evidence="3" type="ORF">GKE72_01395</name>
</gene>
<dbReference type="Gene3D" id="1.10.30.50">
    <property type="match status" value="1"/>
</dbReference>
<dbReference type="Pfam" id="PF01844">
    <property type="entry name" value="HNH"/>
    <property type="match status" value="1"/>
</dbReference>